<keyword evidence="1" id="KW-1133">Transmembrane helix</keyword>
<dbReference type="EMBL" id="BAFC01000117">
    <property type="protein sequence ID" value="GAB41106.1"/>
    <property type="molecule type" value="Genomic_DNA"/>
</dbReference>
<feature type="transmembrane region" description="Helical" evidence="1">
    <location>
        <begin position="44"/>
        <end position="62"/>
    </location>
</feature>
<feature type="transmembrane region" description="Helical" evidence="1">
    <location>
        <begin position="223"/>
        <end position="240"/>
    </location>
</feature>
<sequence length="370" mass="39648">MSTLTDTSSRRVAVPSWLRNPALGLFFLAPLVAEFFLGDFPLTMIFAIIPLALWYGGSAVLIREVVRRRGLCWPSILLLGSAFAVVEEGLLTMSLFNPDYAGAHLLDKGYIPALGIGTTWTVYVLCLHVGWSIATPIALAEAAAGQRGNIPWLGRRGLIVTGVCVVLGAVFTFATNYPQFGHFLASPAQLLACFIIAASCVVVALCRPVWISRGRTRRGSAPSLWWVFAVIFLCAGAFQLDSAIDTTWIADTTVVVAIVVALGSLGWWSRSDGWSQRHVLAAASAMLLTYTWHAFFSTGVVPSTPMVLLVSHIVYAVAAVAILLICWRRVGRGAGQDRVAVSSADSARRSLAIRPGASTATAPTTRSPSE</sequence>
<feature type="transmembrane region" description="Helical" evidence="1">
    <location>
        <begin position="21"/>
        <end position="38"/>
    </location>
</feature>
<feature type="transmembrane region" description="Helical" evidence="1">
    <location>
        <begin position="120"/>
        <end position="145"/>
    </location>
</feature>
<protein>
    <submittedName>
        <fullName evidence="2">Uncharacterized protein</fullName>
    </submittedName>
</protein>
<organism evidence="2 3">
    <name type="scientific">Gordonia sputi NBRC 100414</name>
    <dbReference type="NCBI Taxonomy" id="1089453"/>
    <lineage>
        <taxon>Bacteria</taxon>
        <taxon>Bacillati</taxon>
        <taxon>Actinomycetota</taxon>
        <taxon>Actinomycetes</taxon>
        <taxon>Mycobacteriales</taxon>
        <taxon>Gordoniaceae</taxon>
        <taxon>Gordonia</taxon>
    </lineage>
</organism>
<keyword evidence="3" id="KW-1185">Reference proteome</keyword>
<accession>H5U5U8</accession>
<feature type="transmembrane region" description="Helical" evidence="1">
    <location>
        <begin position="279"/>
        <end position="300"/>
    </location>
</feature>
<feature type="transmembrane region" description="Helical" evidence="1">
    <location>
        <begin position="189"/>
        <end position="211"/>
    </location>
</feature>
<name>H5U5U8_9ACTN</name>
<gene>
    <name evidence="2" type="ORF">GOSPT_119_00570</name>
</gene>
<evidence type="ECO:0000313" key="2">
    <source>
        <dbReference type="EMBL" id="GAB41106.1"/>
    </source>
</evidence>
<feature type="transmembrane region" description="Helical" evidence="1">
    <location>
        <begin position="246"/>
        <end position="267"/>
    </location>
</feature>
<feature type="transmembrane region" description="Helical" evidence="1">
    <location>
        <begin position="74"/>
        <end position="96"/>
    </location>
</feature>
<feature type="transmembrane region" description="Helical" evidence="1">
    <location>
        <begin position="157"/>
        <end position="177"/>
    </location>
</feature>
<keyword evidence="1" id="KW-0472">Membrane</keyword>
<proteinExistence type="predicted"/>
<evidence type="ECO:0000256" key="1">
    <source>
        <dbReference type="SAM" id="Phobius"/>
    </source>
</evidence>
<dbReference type="AlphaFoldDB" id="H5U5U8"/>
<comment type="caution">
    <text evidence="2">The sequence shown here is derived from an EMBL/GenBank/DDBJ whole genome shotgun (WGS) entry which is preliminary data.</text>
</comment>
<evidence type="ECO:0000313" key="3">
    <source>
        <dbReference type="Proteomes" id="UP000005845"/>
    </source>
</evidence>
<reference evidence="2 3" key="1">
    <citation type="submission" date="2012-02" db="EMBL/GenBank/DDBJ databases">
        <title>Whole genome shotgun sequence of Gordonia sputi NBRC 100414.</title>
        <authorList>
            <person name="Yoshida I."/>
            <person name="Hosoyama A."/>
            <person name="Tsuchikane K."/>
            <person name="Katsumata H."/>
            <person name="Yamazaki S."/>
            <person name="Fujita N."/>
        </authorList>
    </citation>
    <scope>NUCLEOTIDE SEQUENCE [LARGE SCALE GENOMIC DNA]</scope>
    <source>
        <strain evidence="2 3">NBRC 100414</strain>
    </source>
</reference>
<dbReference type="RefSeq" id="WP_005208337.1">
    <property type="nucleotide sequence ID" value="NZ_BAFC01000117.1"/>
</dbReference>
<dbReference type="Proteomes" id="UP000005845">
    <property type="component" value="Unassembled WGS sequence"/>
</dbReference>
<keyword evidence="1" id="KW-0812">Transmembrane</keyword>
<dbReference type="eggNOG" id="ENOG50309SY">
    <property type="taxonomic scope" value="Bacteria"/>
</dbReference>
<feature type="transmembrane region" description="Helical" evidence="1">
    <location>
        <begin position="306"/>
        <end position="327"/>
    </location>
</feature>